<dbReference type="OrthoDB" id="3253657at2759"/>
<gene>
    <name evidence="2" type="ORF">CTheo_3191</name>
</gene>
<dbReference type="Proteomes" id="UP000383932">
    <property type="component" value="Unassembled WGS sequence"/>
</dbReference>
<accession>A0A5N5QNY2</accession>
<feature type="compositionally biased region" description="Polar residues" evidence="1">
    <location>
        <begin position="178"/>
        <end position="195"/>
    </location>
</feature>
<evidence type="ECO:0000313" key="2">
    <source>
        <dbReference type="EMBL" id="KAB5593359.1"/>
    </source>
</evidence>
<reference evidence="2 3" key="1">
    <citation type="journal article" date="2019" name="Fungal Biol. Biotechnol.">
        <title>Draft genome sequence of fastidious pathogen Ceratobasidium theobromae, which causes vascular-streak dieback in Theobroma cacao.</title>
        <authorList>
            <person name="Ali S.S."/>
            <person name="Asman A."/>
            <person name="Shao J."/>
            <person name="Firmansyah A.P."/>
            <person name="Susilo A.W."/>
            <person name="Rosmana A."/>
            <person name="McMahon P."/>
            <person name="Junaid M."/>
            <person name="Guest D."/>
            <person name="Kheng T.Y."/>
            <person name="Meinhardt L.W."/>
            <person name="Bailey B.A."/>
        </authorList>
    </citation>
    <scope>NUCLEOTIDE SEQUENCE [LARGE SCALE GENOMIC DNA]</scope>
    <source>
        <strain evidence="2 3">CT2</strain>
    </source>
</reference>
<feature type="compositionally biased region" description="Basic and acidic residues" evidence="1">
    <location>
        <begin position="1"/>
        <end position="21"/>
    </location>
</feature>
<evidence type="ECO:0000256" key="1">
    <source>
        <dbReference type="SAM" id="MobiDB-lite"/>
    </source>
</evidence>
<feature type="region of interest" description="Disordered" evidence="1">
    <location>
        <begin position="1"/>
        <end position="23"/>
    </location>
</feature>
<feature type="compositionally biased region" description="Basic and acidic residues" evidence="1">
    <location>
        <begin position="144"/>
        <end position="165"/>
    </location>
</feature>
<feature type="region of interest" description="Disordered" evidence="1">
    <location>
        <begin position="130"/>
        <end position="210"/>
    </location>
</feature>
<name>A0A5N5QNY2_9AGAM</name>
<proteinExistence type="predicted"/>
<evidence type="ECO:0000313" key="3">
    <source>
        <dbReference type="Proteomes" id="UP000383932"/>
    </source>
</evidence>
<protein>
    <submittedName>
        <fullName evidence="2">Uncharacterized protein</fullName>
    </submittedName>
</protein>
<comment type="caution">
    <text evidence="2">The sequence shown here is derived from an EMBL/GenBank/DDBJ whole genome shotgun (WGS) entry which is preliminary data.</text>
</comment>
<organism evidence="2 3">
    <name type="scientific">Ceratobasidium theobromae</name>
    <dbReference type="NCBI Taxonomy" id="1582974"/>
    <lineage>
        <taxon>Eukaryota</taxon>
        <taxon>Fungi</taxon>
        <taxon>Dikarya</taxon>
        <taxon>Basidiomycota</taxon>
        <taxon>Agaricomycotina</taxon>
        <taxon>Agaricomycetes</taxon>
        <taxon>Cantharellales</taxon>
        <taxon>Ceratobasidiaceae</taxon>
        <taxon>Ceratobasidium</taxon>
    </lineage>
</organism>
<dbReference type="AlphaFoldDB" id="A0A5N5QNY2"/>
<dbReference type="EMBL" id="SSOP01000039">
    <property type="protein sequence ID" value="KAB5593359.1"/>
    <property type="molecule type" value="Genomic_DNA"/>
</dbReference>
<keyword evidence="3" id="KW-1185">Reference proteome</keyword>
<sequence length="236" mass="25647">MRTRTENIRAMHHPPAEESPRQKRGWFCRGCACGGGRETDEPEPAVDLHENLAPTTTSESRSAFLGTVGVASQSEQYRGTLPMHIPDAAIRDDARRNIHSAKAGVSLGVDVSYMAPTPRPVNSAVIDRANEASSDDFGSARGKNKSDRTRKGTDDKPRNTRKEKAVQVGPNEDAPSRRATSTASDALSGTVSPDQTDVGAESGVRPPRPLLDEAISWERLAGLGQKNKKTKWWHMP</sequence>